<evidence type="ECO:0000313" key="2">
    <source>
        <dbReference type="Proteomes" id="UP000194260"/>
    </source>
</evidence>
<protein>
    <submittedName>
        <fullName evidence="1">Uncharacterized protein</fullName>
    </submittedName>
</protein>
<reference evidence="2" key="1">
    <citation type="journal article" date="2017" name="Genome Biol. Evol.">
        <title>Comparative Genomic Analysis Identifies a Campylobacter Clade Deficient in Selenium Metabolism.</title>
        <authorList>
            <person name="Miller W.G."/>
            <person name="Yee E."/>
            <person name="Lopes B.S."/>
            <person name="Chapman M.H."/>
            <person name="Huynh S."/>
            <person name="Bono J.L."/>
            <person name="Parker C.T."/>
            <person name="Strachan N.J.C."/>
            <person name="Forbes K.J."/>
        </authorList>
    </citation>
    <scope>NUCLEOTIDE SEQUENCE [LARGE SCALE GENOMIC DNA]</scope>
    <source>
        <strain evidence="2">RM6137</strain>
    </source>
</reference>
<organism evidence="1 2">
    <name type="scientific">Campylobacter porcelli</name>
    <dbReference type="NCBI Taxonomy" id="1660073"/>
    <lineage>
        <taxon>Bacteria</taxon>
        <taxon>Pseudomonadati</taxon>
        <taxon>Campylobacterota</taxon>
        <taxon>Epsilonproteobacteria</taxon>
        <taxon>Campylobacterales</taxon>
        <taxon>Campylobacteraceae</taxon>
        <taxon>Campylobacter</taxon>
    </lineage>
</organism>
<dbReference type="STRING" id="1660073.CSUIS_0560"/>
<dbReference type="KEGG" id="camy:CSUIS_0560"/>
<sequence>MITQRVLVVINDRDLQMSKENLINSVIKVLNDKHNADIEKAYIAEVFNTKTKETFWVVDDALKAMLRLDTNVLENNYATKDMLKGVVAGGSVELNGSGIREQQIQTLISQALINKVDRAEVYSKDEVDEALTNLATKDEVNAKLDSSTYTTDKATFATKDELSTLVYTKSEVDEKVATAVSGGSVNLDGFARVDDIANLATKDELRAKADISSLESLATKDELNNLATKDELRAKADISSLEGLATKTELANLATKEELQEAITSNETITNLSNTVANLASNMQGATYAQVAAMLNYSSSGASLPKSLAIYSDYSLKERSGDTVVKIKIKECLDNSYATLSELKLYGSDGKQYVMHSYTDSSLTNAKLVYKAKDDGVIPELSSVSATSSEWSKGEDEIEVDIKATSAFSGFNVYRIGARFSSSSGWCSASSAANKDEVTITIKDFTPAKLEIRTGYANNTHLITKSSFVVSAGELYSEELAANEGDKSRVISLDFNKMNLNLNGDKYVELAKAWNIVPSQYEPNYTIGKLLDLIGEVSGDKPFKFTLKGIAIHIDSYGTGISNVEFFNHEGARLYPKYVQVTSGDNVATFILTKNEGEKTEVANTIPADYDYEAANEYKVIAKRISPQYGGNYLFEKMMFYTAAGGYNNEYLTGSGVVHLEFECSFVPAKVQYIQSPYGHGKATGYDILVDDAVVSTVMYAGGSYDYETHDLANVKVKVPKEAAQ</sequence>
<accession>A0A1X9SVU4</accession>
<evidence type="ECO:0000313" key="1">
    <source>
        <dbReference type="EMBL" id="ARR00387.1"/>
    </source>
</evidence>
<dbReference type="AlphaFoldDB" id="A0A1X9SVU4"/>
<proteinExistence type="predicted"/>
<dbReference type="RefSeq" id="WP_086297031.1">
    <property type="nucleotide sequence ID" value="NZ_CP018789.1"/>
</dbReference>
<name>A0A1X9SVU4_9BACT</name>
<dbReference type="EMBL" id="CP018789">
    <property type="protein sequence ID" value="ARR00387.1"/>
    <property type="molecule type" value="Genomic_DNA"/>
</dbReference>
<gene>
    <name evidence="1" type="ORF">CSUIS_0560</name>
</gene>
<dbReference type="Proteomes" id="UP000194260">
    <property type="component" value="Chromosome"/>
</dbReference>